<keyword evidence="6 12" id="KW-0732">Signal</keyword>
<evidence type="ECO:0008006" key="20">
    <source>
        <dbReference type="Google" id="ProtNLM"/>
    </source>
</evidence>
<evidence type="ECO:0000256" key="3">
    <source>
        <dbReference type="ARBA" id="ARBA00004922"/>
    </source>
</evidence>
<gene>
    <name evidence="18" type="ORF">TRIADDRAFT_52234</name>
</gene>
<feature type="chain" id="PRO_5002798206" description="UDP-glucose:glycoprotein glucosyltransferase 1" evidence="12">
    <location>
        <begin position="26"/>
        <end position="1504"/>
    </location>
</feature>
<dbReference type="Proteomes" id="UP000009022">
    <property type="component" value="Unassembled WGS sequence"/>
</dbReference>
<dbReference type="GO" id="GO:0005783">
    <property type="term" value="C:endoplasmic reticulum"/>
    <property type="evidence" value="ECO:0000318"/>
    <property type="project" value="GO_Central"/>
</dbReference>
<dbReference type="PhylomeDB" id="B3RM47"/>
<sequence length="1504" mass="170265">MASKGYDRFLSFLLCSLLILPISSFDDNVKSVNVALVSKWPSTPLLLEVSEFMSKQGGQTFWSFVNSINKLPDNSSDLDTYNFVMKKGQDLLQPLTLDVLKLSLSLRSYSPRVEMFLQISRYFKDKPKCAAFAQLNGKFICTTKELEAELKSSGLHSEPELYTFDHIYPTSAQASDLPVAILYGQLGENHCRELHSFLYKRAKDGQIKYVFRHFVVNEDQERLSLSGYGVELDIKSTEYKAEDDTKVDEANVDNLGSTQESSDDEVDGFLFHTLRKKYPQKLKELGQFKKHLLDDRNEVAPLKVWQLQNLGFQAAQRVLSAGNDALTTLRDISQNLPTFARPTIKFQVRNEVRKEIKANQKIFSAELGLDAGQSAMYFNGVPFALGEMTIYDLLEIIEEDSNVVSNLQKLGIAKEDQQHFIKLAAKSTFSSRVIDMRDNSVIYINNIETDQDYFRWPSSVQELLRPAFPGMLRYVRKNLYHVVFCIDPVESQSVEVIQMLDLFHRNYVPMRLGILFVSANKNKNVDGTVDASVGIVRAFSYIQESKGAQAALRWLTQLYGNSIPSAKQVVEKFKSWFGGTLVNKVLKNGGTYDNLRLESSSFFDSIGIRKLPQVIVNGVQLTDLHDIEGGIVGEYHNQMPKLQEYVQAGKISDSTNIYDYLMSQPHVIPRYSYQVFRDNLHYIKGLSRYTEESKADEVEGTSAAASVIKSVNYVISSKDSLKVRPLTFWVVVDLFTSSGKQLLLQALQYLSSSEKARVGVIHNTKSSSVLDGKRHSLIELYEALVQVDNFAEISSVKSLLSHFVEKQIDSISSLDEIRNVNVNDLKSALSEEAFQKSVYRKVQKGLEFCQSFINLEAGQNAIIANGKVYGPVSDDDPFVASDFRLVETLDWRHHLKKISKLLTKYQPGDTLDSIRMVSDMNMAISGLISDNSNYVRTQMPSLKHAHSAVTFSNSGSELGHEIVAIINPLSKDAQVMTPIIMNLLKATKVDITVLMNPASMLSEMPLNSFFRYVLEPELKFSKEGRLISKPVAQFTKIPESLLLTLNMKTPESWMVESMISVYDLDNIRLDQLNQGVKALYALEYILLEGHCFDSVTSEPPRGLQFVMGTDTDPAMVDTIVMANLGYFQMKANPGLWKLQLRPGRSENLYKIDSHDGEIGKSTDSIAISIENFKGKIIQVKVGKKPGKERESLLSDVPAGREQPGIWDSISNFVGSGTSQEGIETEFNETINIFTVASGHLYERFLRIMMLSVLKHTKNPVKFWFLKNFLSPNFKDSIPVMAKNYNFGYEYVQYKWPRWLRQQTEKQRVIWGYKILFLDVLFPLGIKKIIFVDADQIVRTDLKELMDLDLEGAPYAYTPFCDSRKEMDGFSALYVVDLKRFRLLAAGDRLRGQYQGLSADPNSLANLDQDLPNNMIHQVPIKSLPQDWLWCETWCSDGSKATAKTIDMCNNPLTKEPKLDRAIRIAEEWKDYDKEIKSVLEEYKNAESKSSSAGDDHKSSDKNPI</sequence>
<feature type="domain" description="UGGT thioredoxin-like" evidence="14">
    <location>
        <begin position="297"/>
        <end position="424"/>
    </location>
</feature>
<dbReference type="GO" id="GO:0003980">
    <property type="term" value="F:UDP-glucose:glycoprotein glucosyltransferase activity"/>
    <property type="evidence" value="ECO:0000318"/>
    <property type="project" value="GO_Central"/>
</dbReference>
<dbReference type="eggNOG" id="KOG1879">
    <property type="taxonomic scope" value="Eukaryota"/>
</dbReference>
<dbReference type="GO" id="GO:0005788">
    <property type="term" value="C:endoplasmic reticulum lumen"/>
    <property type="evidence" value="ECO:0007669"/>
    <property type="project" value="UniProtKB-SubCell"/>
</dbReference>
<feature type="domain" description="UDP-glucose:glycoprotein glucosyltransferase thioredoxin-like" evidence="16">
    <location>
        <begin position="702"/>
        <end position="913"/>
    </location>
</feature>
<dbReference type="InParanoid" id="B3RM47"/>
<dbReference type="InterPro" id="IPR040694">
    <property type="entry name" value="UGGT_TRXL_2"/>
</dbReference>
<dbReference type="Pfam" id="PF18404">
    <property type="entry name" value="Glyco_transf_24"/>
    <property type="match status" value="2"/>
</dbReference>
<dbReference type="OrthoDB" id="27683at2759"/>
<evidence type="ECO:0000256" key="10">
    <source>
        <dbReference type="ARBA" id="ARBA00048456"/>
    </source>
</evidence>
<feature type="domain" description="Glucosyltransferase 24 catalytic" evidence="17">
    <location>
        <begin position="1370"/>
        <end position="1477"/>
    </location>
</feature>
<feature type="domain" description="Glucosyltransferase 24 catalytic" evidence="17">
    <location>
        <begin position="1230"/>
        <end position="1369"/>
    </location>
</feature>
<evidence type="ECO:0000256" key="12">
    <source>
        <dbReference type="SAM" id="SignalP"/>
    </source>
</evidence>
<feature type="domain" description="UGGT thioredoxin-like" evidence="13">
    <location>
        <begin position="42"/>
        <end position="221"/>
    </location>
</feature>
<proteinExistence type="inferred from homology"/>
<dbReference type="InterPro" id="IPR040693">
    <property type="entry name" value="UGGT_TRXL_1"/>
</dbReference>
<dbReference type="PANTHER" id="PTHR11226">
    <property type="entry name" value="UDP-GLUCOSE GLYCOPROTEIN:GLUCOSYLTRANSFERASE"/>
    <property type="match status" value="1"/>
</dbReference>
<evidence type="ECO:0000256" key="4">
    <source>
        <dbReference type="ARBA" id="ARBA00006351"/>
    </source>
</evidence>
<protein>
    <recommendedName>
        <fullName evidence="20">UDP-glucose:glycoprotein glucosyltransferase 1</fullName>
    </recommendedName>
</protein>
<dbReference type="FunCoup" id="B3RM47">
    <property type="interactions" value="2037"/>
</dbReference>
<dbReference type="GO" id="GO:0051082">
    <property type="term" value="F:unfolded protein binding"/>
    <property type="evidence" value="ECO:0000318"/>
    <property type="project" value="GO_Central"/>
</dbReference>
<evidence type="ECO:0000256" key="8">
    <source>
        <dbReference type="ARBA" id="ARBA00023180"/>
    </source>
</evidence>
<feature type="signal peptide" evidence="12">
    <location>
        <begin position="1"/>
        <end position="25"/>
    </location>
</feature>
<dbReference type="InterPro" id="IPR040525">
    <property type="entry name" value="UGGT_TRXL_4"/>
</dbReference>
<comment type="subcellular location">
    <subcellularLocation>
        <location evidence="2">Endoplasmic reticulum lumen</location>
    </subcellularLocation>
</comment>
<dbReference type="CTD" id="6750051"/>
<reference evidence="18 19" key="1">
    <citation type="journal article" date="2008" name="Nature">
        <title>The Trichoplax genome and the nature of placozoans.</title>
        <authorList>
            <person name="Srivastava M."/>
            <person name="Begovic E."/>
            <person name="Chapman J."/>
            <person name="Putnam N.H."/>
            <person name="Hellsten U."/>
            <person name="Kawashima T."/>
            <person name="Kuo A."/>
            <person name="Mitros T."/>
            <person name="Salamov A."/>
            <person name="Carpenter M.L."/>
            <person name="Signorovitch A.Y."/>
            <person name="Moreno M.A."/>
            <person name="Kamm K."/>
            <person name="Grimwood J."/>
            <person name="Schmutz J."/>
            <person name="Shapiro H."/>
            <person name="Grigoriev I.V."/>
            <person name="Buss L.W."/>
            <person name="Schierwater B."/>
            <person name="Dellaporta S.L."/>
            <person name="Rokhsar D.S."/>
        </authorList>
    </citation>
    <scope>NUCLEOTIDE SEQUENCE [LARGE SCALE GENOMIC DNA]</scope>
    <source>
        <strain evidence="18 19">Grell-BS-1999</strain>
    </source>
</reference>
<evidence type="ECO:0000313" key="18">
    <source>
        <dbReference type="EMBL" id="EDV28900.1"/>
    </source>
</evidence>
<dbReference type="EMBL" id="DS985241">
    <property type="protein sequence ID" value="EDV28900.1"/>
    <property type="molecule type" value="Genomic_DNA"/>
</dbReference>
<comment type="pathway">
    <text evidence="3">Protein modification; protein glycosylation.</text>
</comment>
<dbReference type="STRING" id="10228.B3RM47"/>
<keyword evidence="7" id="KW-0256">Endoplasmic reticulum</keyword>
<comment type="function">
    <text evidence="9">Recognizes glycoproteins with minor folding defects. Reglucosylates single N-glycans near the misfolded part of the protein, thus providing quality control for protein folding in the endoplasmic reticulum. Reglucosylated proteins are recognized by calreticulin for recycling to the endoplasmic reticulum and refolding or degradation.</text>
</comment>
<dbReference type="PANTHER" id="PTHR11226:SF0">
    <property type="entry name" value="UDP-GLUCOSE:GLYCOPROTEIN GLUCOSYLTRANSFERASE"/>
    <property type="match status" value="1"/>
</dbReference>
<dbReference type="GeneID" id="6750051"/>
<dbReference type="Pfam" id="PF18401">
    <property type="entry name" value="Thioredoxin_13"/>
    <property type="match status" value="1"/>
</dbReference>
<dbReference type="RefSeq" id="XP_002108102.1">
    <property type="nucleotide sequence ID" value="XM_002108066.1"/>
</dbReference>
<dbReference type="Pfam" id="PF06427">
    <property type="entry name" value="UDP-g_GGTase"/>
    <property type="match status" value="1"/>
</dbReference>
<accession>B3RM47</accession>
<dbReference type="OMA" id="RQTKTRF"/>
<dbReference type="InterPro" id="IPR009448">
    <property type="entry name" value="UDP-g_GGtrans"/>
</dbReference>
<evidence type="ECO:0000256" key="6">
    <source>
        <dbReference type="ARBA" id="ARBA00022729"/>
    </source>
</evidence>
<keyword evidence="19" id="KW-1185">Reference proteome</keyword>
<comment type="catalytic activity">
    <reaction evidence="10">
        <text>N(4)-(alpha-D-Man-(1-&gt;2)-alpha-D-Man-(1-&gt;2)-alpha-D-Man-(1-&gt;3)-[alpha-D-Man-(1-&gt;2)-alpha-D-Man-(1-&gt;3)-[alpha-D-Man-(1-&gt;2)-alpha-D-Man-(1-&gt;6)]-alpha-D-Man-(1-&gt;6)]-beta-D-Man-(1-&gt;4)-beta-D-GlcNAc-(1-&gt;4)-beta-D-GlcNAc)-L-asparaginyl-[protein] (N-glucan mannose isomer 9A1,2,3B1,2,3) + UDP-alpha-D-glucose = N(4)-(alpha-D-Glc-(1-&gt;3)-alpha-D-Man-(1-&gt;2)-alpha-D-Man-(1-&gt;2)-alpha-D-Man-(1-&gt;3)-[alpha-D-Man-(1-&gt;2)-alpha-D-Man-(1-&gt;3)-[alpha-D-Man-(1-&gt;2)-alpha-D-Man-(1-&gt;6)]-alpha-D-Man-(1-&gt;6)]-beta-D-Man-(1-&gt;4)-beta-D-GlcNAc-(1-&gt;4)-beta-D-GlcNAc)-L-asparaginyl-[protein] + UDP + H(+)</text>
        <dbReference type="Rhea" id="RHEA:61304"/>
        <dbReference type="Rhea" id="RHEA-COMP:14356"/>
        <dbReference type="Rhea" id="RHEA-COMP:14357"/>
        <dbReference type="ChEBI" id="CHEBI:15378"/>
        <dbReference type="ChEBI" id="CHEBI:58223"/>
        <dbReference type="ChEBI" id="CHEBI:58885"/>
        <dbReference type="ChEBI" id="CHEBI:59080"/>
        <dbReference type="ChEBI" id="CHEBI:139493"/>
    </reaction>
</comment>
<evidence type="ECO:0000256" key="2">
    <source>
        <dbReference type="ARBA" id="ARBA00004319"/>
    </source>
</evidence>
<comment type="similarity">
    <text evidence="4">Belongs to the glycosyltransferase 8 family.</text>
</comment>
<feature type="region of interest" description="Disordered" evidence="11">
    <location>
        <begin position="1483"/>
        <end position="1504"/>
    </location>
</feature>
<evidence type="ECO:0000256" key="9">
    <source>
        <dbReference type="ARBA" id="ARBA00045874"/>
    </source>
</evidence>
<dbReference type="SUPFAM" id="SSF53448">
    <property type="entry name" value="Nucleotide-diphospho-sugar transferases"/>
    <property type="match status" value="1"/>
</dbReference>
<name>B3RM47_TRIAD</name>
<comment type="cofactor">
    <cofactor evidence="1">
        <name>Ca(2+)</name>
        <dbReference type="ChEBI" id="CHEBI:29108"/>
    </cofactor>
</comment>
<feature type="domain" description="UGGT thioredoxin-like" evidence="15">
    <location>
        <begin position="434"/>
        <end position="674"/>
    </location>
</feature>
<dbReference type="UniPathway" id="UPA00378"/>
<dbReference type="InterPro" id="IPR040497">
    <property type="entry name" value="Glyco_transf_24"/>
</dbReference>
<evidence type="ECO:0000259" key="13">
    <source>
        <dbReference type="Pfam" id="PF18400"/>
    </source>
</evidence>
<keyword evidence="5" id="KW-0808">Transferase</keyword>
<dbReference type="GO" id="GO:0018279">
    <property type="term" value="P:protein N-linked glycosylation via asparagine"/>
    <property type="evidence" value="ECO:0000318"/>
    <property type="project" value="GO_Central"/>
</dbReference>
<dbReference type="Pfam" id="PF18402">
    <property type="entry name" value="Thioredoxin_14"/>
    <property type="match status" value="1"/>
</dbReference>
<dbReference type="Pfam" id="PF18403">
    <property type="entry name" value="Thioredoxin_15"/>
    <property type="match status" value="1"/>
</dbReference>
<evidence type="ECO:0000259" key="16">
    <source>
        <dbReference type="Pfam" id="PF18403"/>
    </source>
</evidence>
<evidence type="ECO:0000259" key="15">
    <source>
        <dbReference type="Pfam" id="PF18402"/>
    </source>
</evidence>
<evidence type="ECO:0000259" key="14">
    <source>
        <dbReference type="Pfam" id="PF18401"/>
    </source>
</evidence>
<dbReference type="InterPro" id="IPR040692">
    <property type="entry name" value="UGGT_TRXL_3"/>
</dbReference>
<dbReference type="Gene3D" id="3.90.550.10">
    <property type="entry name" value="Spore Coat Polysaccharide Biosynthesis Protein SpsA, Chain A"/>
    <property type="match status" value="1"/>
</dbReference>
<dbReference type="Pfam" id="PF18400">
    <property type="entry name" value="Thioredoxin_12"/>
    <property type="match status" value="1"/>
</dbReference>
<feature type="compositionally biased region" description="Basic and acidic residues" evidence="11">
    <location>
        <begin position="1493"/>
        <end position="1504"/>
    </location>
</feature>
<dbReference type="InterPro" id="IPR029044">
    <property type="entry name" value="Nucleotide-diphossugar_trans"/>
</dbReference>
<dbReference type="CDD" id="cd06432">
    <property type="entry name" value="GT8_HUGT1_C_like"/>
    <property type="match status" value="1"/>
</dbReference>
<dbReference type="HOGENOM" id="CLU_002668_1_1_1"/>
<dbReference type="KEGG" id="tad:TRIADDRAFT_52234"/>
<evidence type="ECO:0000259" key="17">
    <source>
        <dbReference type="Pfam" id="PF18404"/>
    </source>
</evidence>
<keyword evidence="8" id="KW-0325">Glycoprotein</keyword>
<evidence type="ECO:0000313" key="19">
    <source>
        <dbReference type="Proteomes" id="UP000009022"/>
    </source>
</evidence>
<evidence type="ECO:0000256" key="11">
    <source>
        <dbReference type="SAM" id="MobiDB-lite"/>
    </source>
</evidence>
<evidence type="ECO:0000256" key="1">
    <source>
        <dbReference type="ARBA" id="ARBA00001913"/>
    </source>
</evidence>
<evidence type="ECO:0000256" key="5">
    <source>
        <dbReference type="ARBA" id="ARBA00022679"/>
    </source>
</evidence>
<evidence type="ECO:0000256" key="7">
    <source>
        <dbReference type="ARBA" id="ARBA00022824"/>
    </source>
</evidence>
<organism evidence="18 19">
    <name type="scientific">Trichoplax adhaerens</name>
    <name type="common">Trichoplax reptans</name>
    <dbReference type="NCBI Taxonomy" id="10228"/>
    <lineage>
        <taxon>Eukaryota</taxon>
        <taxon>Metazoa</taxon>
        <taxon>Placozoa</taxon>
        <taxon>Uniplacotomia</taxon>
        <taxon>Trichoplacea</taxon>
        <taxon>Trichoplacidae</taxon>
        <taxon>Trichoplax</taxon>
    </lineage>
</organism>